<keyword evidence="2" id="KW-0813">Transport</keyword>
<dbReference type="InterPro" id="IPR027417">
    <property type="entry name" value="P-loop_NTPase"/>
</dbReference>
<feature type="transmembrane region" description="Helical" evidence="9">
    <location>
        <begin position="29"/>
        <end position="50"/>
    </location>
</feature>
<comment type="subcellular location">
    <subcellularLocation>
        <location evidence="1">Cell membrane</location>
        <topology evidence="1">Multi-pass membrane protein</topology>
    </subcellularLocation>
</comment>
<feature type="domain" description="ABC transporter" evidence="10">
    <location>
        <begin position="480"/>
        <end position="713"/>
    </location>
</feature>
<evidence type="ECO:0000256" key="1">
    <source>
        <dbReference type="ARBA" id="ARBA00004651"/>
    </source>
</evidence>
<gene>
    <name evidence="12" type="ordered locus">TREPR_2930</name>
</gene>
<dbReference type="FunFam" id="3.40.50.300:FF:000221">
    <property type="entry name" value="Multidrug ABC transporter ATP-binding protein"/>
    <property type="match status" value="1"/>
</dbReference>
<name>F5YP70_TREPZ</name>
<keyword evidence="8 9" id="KW-0472">Membrane</keyword>
<keyword evidence="5" id="KW-0547">Nucleotide-binding</keyword>
<dbReference type="Pfam" id="PF00664">
    <property type="entry name" value="ABC_membrane"/>
    <property type="match status" value="1"/>
</dbReference>
<dbReference type="SMART" id="SM00382">
    <property type="entry name" value="AAA"/>
    <property type="match status" value="1"/>
</dbReference>
<evidence type="ECO:0000256" key="2">
    <source>
        <dbReference type="ARBA" id="ARBA00022448"/>
    </source>
</evidence>
<protein>
    <submittedName>
        <fullName evidence="12">ABC-type multidrug/protein/lipid transport system, ATPase component</fullName>
    </submittedName>
</protein>
<dbReference type="Gene3D" id="1.20.1560.10">
    <property type="entry name" value="ABC transporter type 1, transmembrane domain"/>
    <property type="match status" value="2"/>
</dbReference>
<dbReference type="RefSeq" id="WP_015707321.1">
    <property type="nucleotide sequence ID" value="NC_015578.1"/>
</dbReference>
<dbReference type="OrthoDB" id="341671at2"/>
<evidence type="ECO:0000256" key="3">
    <source>
        <dbReference type="ARBA" id="ARBA00022475"/>
    </source>
</evidence>
<keyword evidence="4 9" id="KW-0812">Transmembrane</keyword>
<dbReference type="HOGENOM" id="CLU_000604_84_3_12"/>
<dbReference type="GO" id="GO:0015421">
    <property type="term" value="F:ABC-type oligopeptide transporter activity"/>
    <property type="evidence" value="ECO:0007669"/>
    <property type="project" value="TreeGrafter"/>
</dbReference>
<dbReference type="GO" id="GO:0005524">
    <property type="term" value="F:ATP binding"/>
    <property type="evidence" value="ECO:0007669"/>
    <property type="project" value="UniProtKB-KW"/>
</dbReference>
<dbReference type="KEGG" id="tpi:TREPR_2930"/>
<feature type="transmembrane region" description="Helical" evidence="9">
    <location>
        <begin position="304"/>
        <end position="323"/>
    </location>
</feature>
<feature type="transmembrane region" description="Helical" evidence="9">
    <location>
        <begin position="274"/>
        <end position="298"/>
    </location>
</feature>
<dbReference type="InterPro" id="IPR039421">
    <property type="entry name" value="Type_1_exporter"/>
</dbReference>
<evidence type="ECO:0000256" key="5">
    <source>
        <dbReference type="ARBA" id="ARBA00022741"/>
    </source>
</evidence>
<evidence type="ECO:0000259" key="10">
    <source>
        <dbReference type="PROSITE" id="PS50893"/>
    </source>
</evidence>
<proteinExistence type="predicted"/>
<dbReference type="CDD" id="cd03254">
    <property type="entry name" value="ABCC_Glucan_exporter_like"/>
    <property type="match status" value="1"/>
</dbReference>
<dbReference type="PANTHER" id="PTHR43394">
    <property type="entry name" value="ATP-DEPENDENT PERMEASE MDL1, MITOCHONDRIAL"/>
    <property type="match status" value="1"/>
</dbReference>
<feature type="domain" description="ABC transmembrane type-1" evidence="11">
    <location>
        <begin position="207"/>
        <end position="446"/>
    </location>
</feature>
<reference evidence="13" key="1">
    <citation type="submission" date="2009-12" db="EMBL/GenBank/DDBJ databases">
        <title>Complete sequence of Treponema primitia strain ZAS-2.</title>
        <authorList>
            <person name="Tetu S.G."/>
            <person name="Matson E."/>
            <person name="Ren Q."/>
            <person name="Seshadri R."/>
            <person name="Elbourne L."/>
            <person name="Hassan K.A."/>
            <person name="Durkin A."/>
            <person name="Radune D."/>
            <person name="Mohamoud Y."/>
            <person name="Shay R."/>
            <person name="Jin S."/>
            <person name="Zhang X."/>
            <person name="Lucey K."/>
            <person name="Ballor N.R."/>
            <person name="Ottesen E."/>
            <person name="Rosenthal R."/>
            <person name="Allen A."/>
            <person name="Leadbetter J.R."/>
            <person name="Paulsen I.T."/>
        </authorList>
    </citation>
    <scope>NUCLEOTIDE SEQUENCE [LARGE SCALE GENOMIC DNA]</scope>
    <source>
        <strain evidence="13">ATCC BAA-887 / DSM 12427 / ZAS-2</strain>
    </source>
</reference>
<dbReference type="SUPFAM" id="SSF90123">
    <property type="entry name" value="ABC transporter transmembrane region"/>
    <property type="match status" value="1"/>
</dbReference>
<evidence type="ECO:0000259" key="11">
    <source>
        <dbReference type="PROSITE" id="PS50929"/>
    </source>
</evidence>
<keyword evidence="3" id="KW-1003">Cell membrane</keyword>
<dbReference type="Proteomes" id="UP000009223">
    <property type="component" value="Chromosome"/>
</dbReference>
<dbReference type="SUPFAM" id="SSF52540">
    <property type="entry name" value="P-loop containing nucleoside triphosphate hydrolases"/>
    <property type="match status" value="1"/>
</dbReference>
<dbReference type="EMBL" id="CP001843">
    <property type="protein sequence ID" value="AEF84548.1"/>
    <property type="molecule type" value="Genomic_DNA"/>
</dbReference>
<keyword evidence="6" id="KW-0067">ATP-binding</keyword>
<evidence type="ECO:0000256" key="7">
    <source>
        <dbReference type="ARBA" id="ARBA00022989"/>
    </source>
</evidence>
<dbReference type="InterPro" id="IPR003439">
    <property type="entry name" value="ABC_transporter-like_ATP-bd"/>
</dbReference>
<dbReference type="PROSITE" id="PS50893">
    <property type="entry name" value="ABC_TRANSPORTER_2"/>
    <property type="match status" value="1"/>
</dbReference>
<evidence type="ECO:0000256" key="9">
    <source>
        <dbReference type="SAM" id="Phobius"/>
    </source>
</evidence>
<dbReference type="CDD" id="cd18544">
    <property type="entry name" value="ABC_6TM_TmrA_like"/>
    <property type="match status" value="1"/>
</dbReference>
<organism evidence="12 13">
    <name type="scientific">Treponema primitia (strain ATCC BAA-887 / DSM 12427 / ZAS-2)</name>
    <dbReference type="NCBI Taxonomy" id="545694"/>
    <lineage>
        <taxon>Bacteria</taxon>
        <taxon>Pseudomonadati</taxon>
        <taxon>Spirochaetota</taxon>
        <taxon>Spirochaetia</taxon>
        <taxon>Spirochaetales</taxon>
        <taxon>Treponemataceae</taxon>
        <taxon>Treponema</taxon>
    </lineage>
</organism>
<accession>F5YP70</accession>
<feature type="transmembrane region" description="Helical" evidence="9">
    <location>
        <begin position="207"/>
        <end position="228"/>
    </location>
</feature>
<dbReference type="InterPro" id="IPR011527">
    <property type="entry name" value="ABC1_TM_dom"/>
</dbReference>
<dbReference type="Gene3D" id="3.40.50.300">
    <property type="entry name" value="P-loop containing nucleotide triphosphate hydrolases"/>
    <property type="match status" value="1"/>
</dbReference>
<dbReference type="GO" id="GO:0005886">
    <property type="term" value="C:plasma membrane"/>
    <property type="evidence" value="ECO:0007669"/>
    <property type="project" value="UniProtKB-SubCell"/>
</dbReference>
<evidence type="ECO:0000313" key="13">
    <source>
        <dbReference type="Proteomes" id="UP000009223"/>
    </source>
</evidence>
<dbReference type="PANTHER" id="PTHR43394:SF1">
    <property type="entry name" value="ATP-BINDING CASSETTE SUB-FAMILY B MEMBER 10, MITOCHONDRIAL"/>
    <property type="match status" value="1"/>
</dbReference>
<reference evidence="12 13" key="2">
    <citation type="journal article" date="2011" name="ISME J.">
        <title>RNA-seq reveals cooperative metabolic interactions between two termite-gut spirochete species in co-culture.</title>
        <authorList>
            <person name="Rosenthal A.Z."/>
            <person name="Matson E.G."/>
            <person name="Eldar A."/>
            <person name="Leadbetter J.R."/>
        </authorList>
    </citation>
    <scope>NUCLEOTIDE SEQUENCE [LARGE SCALE GENOMIC DNA]</scope>
    <source>
        <strain evidence="13">ATCC BAA-887 / DSM 12427 / ZAS-2</strain>
    </source>
</reference>
<dbReference type="InterPro" id="IPR036640">
    <property type="entry name" value="ABC1_TM_sf"/>
</dbReference>
<evidence type="ECO:0000256" key="4">
    <source>
        <dbReference type="ARBA" id="ARBA00022692"/>
    </source>
</evidence>
<evidence type="ECO:0000256" key="6">
    <source>
        <dbReference type="ARBA" id="ARBA00022840"/>
    </source>
</evidence>
<dbReference type="STRING" id="545694.TREPR_2930"/>
<dbReference type="PROSITE" id="PS00211">
    <property type="entry name" value="ABC_TRANSPORTER_1"/>
    <property type="match status" value="1"/>
</dbReference>
<dbReference type="GO" id="GO:0016887">
    <property type="term" value="F:ATP hydrolysis activity"/>
    <property type="evidence" value="ECO:0007669"/>
    <property type="project" value="InterPro"/>
</dbReference>
<dbReference type="AlphaFoldDB" id="F5YP70"/>
<sequence length="718" mass="79375">MGDFFETEEVVKGYDGTIIKRILSYVKPYRFLTVIMFFALALSTIGELALPMIQQRLIDDAILARFLLLRIPVAFTGNMTVEAQKSLDVLRLSRGSIAVGSDLFVPQNRDRNISSRAEEELRSLGLLGDEQWYAFTLEPADPALALIRDRRDLFLLDEPSAGSADLSRNPGSTAAIRVADLYALSLDEIRLIRGRDLGSIFRTVTEMLIILALVFVCTFCQTWNASLIGQRAMKDMRLALFQKTASQSTAFLARHPVGRIVTRLTGDVETLNEFFTTVLVAFLKDFSVMAGVLVTLFILSPKLAVVVLLILPPVMIITAVSRLKARDAFRRQRVASSRVNSYLSERISGIQVVQLFRGEKKSNREFSERNKELLDANLGEMFVFATFRPLVEFLSTVTVAAVIVVGANMVFSLSLSLGVLIAFINLVSMFYSPVMDISEKYTLLQSAMAGGERVFKLLDTEEHISDTGTVSVEGSVRGDIAFENVRFSYKEGDPILKDLSFSVKAGEMIAIVGYTGAGKTTITNVLARLWDIDSGRITLDGIPVTEIPLQELRRSVLPVLQDVFLFSGTVADNIRLGSPLTDAQVEDAARAVHAHEFITRLSEGYQTKLSEGAANISSGQRQLISFARVIAHNPAVVILDEATSSIDTETEHLIQMGLQRVLANRTSIVIAHRLSTIRHANRILVLSGGRLVEQGSHQELIDHNGLYAGLYRLQYEGE</sequence>
<dbReference type="PROSITE" id="PS50929">
    <property type="entry name" value="ABC_TM1F"/>
    <property type="match status" value="1"/>
</dbReference>
<evidence type="ECO:0000256" key="8">
    <source>
        <dbReference type="ARBA" id="ARBA00023136"/>
    </source>
</evidence>
<dbReference type="eggNOG" id="COG1132">
    <property type="taxonomic scope" value="Bacteria"/>
</dbReference>
<dbReference type="InterPro" id="IPR003593">
    <property type="entry name" value="AAA+_ATPase"/>
</dbReference>
<dbReference type="Pfam" id="PF00005">
    <property type="entry name" value="ABC_tran"/>
    <property type="match status" value="1"/>
</dbReference>
<evidence type="ECO:0000313" key="12">
    <source>
        <dbReference type="EMBL" id="AEF84548.1"/>
    </source>
</evidence>
<dbReference type="InterPro" id="IPR017871">
    <property type="entry name" value="ABC_transporter-like_CS"/>
</dbReference>
<keyword evidence="7 9" id="KW-1133">Transmembrane helix</keyword>
<keyword evidence="13" id="KW-1185">Reference proteome</keyword>